<organism evidence="3 4">
    <name type="scientific">Archangium minus</name>
    <dbReference type="NCBI Taxonomy" id="83450"/>
    <lineage>
        <taxon>Bacteria</taxon>
        <taxon>Pseudomonadati</taxon>
        <taxon>Myxococcota</taxon>
        <taxon>Myxococcia</taxon>
        <taxon>Myxococcales</taxon>
        <taxon>Cystobacterineae</taxon>
        <taxon>Archangiaceae</taxon>
        <taxon>Archangium</taxon>
    </lineage>
</organism>
<dbReference type="EMBL" id="CP043494">
    <property type="protein sequence ID" value="WNG47245.1"/>
    <property type="molecule type" value="Genomic_DNA"/>
</dbReference>
<dbReference type="InterPro" id="IPR006321">
    <property type="entry name" value="PilT/PilU"/>
</dbReference>
<dbReference type="Gene3D" id="3.40.50.300">
    <property type="entry name" value="P-loop containing nucleotide triphosphate hydrolases"/>
    <property type="match status" value="1"/>
</dbReference>
<dbReference type="NCBIfam" id="TIGR01420">
    <property type="entry name" value="pilT_fam"/>
    <property type="match status" value="1"/>
</dbReference>
<keyword evidence="4" id="KW-1185">Reference proteome</keyword>
<evidence type="ECO:0000313" key="3">
    <source>
        <dbReference type="EMBL" id="WNG47245.1"/>
    </source>
</evidence>
<dbReference type="Gene3D" id="3.30.450.90">
    <property type="match status" value="1"/>
</dbReference>
<dbReference type="InterPro" id="IPR027417">
    <property type="entry name" value="P-loop_NTPase"/>
</dbReference>
<reference evidence="3 4" key="1">
    <citation type="submission" date="2019-08" db="EMBL/GenBank/DDBJ databases">
        <title>Archangium and Cystobacter genomes.</title>
        <authorList>
            <person name="Chen I.-C.K."/>
            <person name="Wielgoss S."/>
        </authorList>
    </citation>
    <scope>NUCLEOTIDE SEQUENCE [LARGE SCALE GENOMIC DNA]</scope>
    <source>
        <strain evidence="3 4">Cbm 6</strain>
    </source>
</reference>
<dbReference type="SUPFAM" id="SSF52540">
    <property type="entry name" value="P-loop containing nucleoside triphosphate hydrolases"/>
    <property type="match status" value="1"/>
</dbReference>
<feature type="domain" description="Bacterial type II secretion system protein E" evidence="2">
    <location>
        <begin position="396"/>
        <end position="410"/>
    </location>
</feature>
<dbReference type="InterPro" id="IPR003593">
    <property type="entry name" value="AAA+_ATPase"/>
</dbReference>
<name>A0ABY9WTX8_9BACT</name>
<proteinExistence type="inferred from homology"/>
<sequence>MARFDAFIEKLYKESGVAIMLETGSGITLRTASGNVPMVKAGLNSQQIIGALSEILPADMRGSFPAEGVTNFPYAAPAGSVQVKVQNVSGHLKVALVPYKAPSQPAVNTVAAAPSAPVALDLPPASEDDKLELASPSDMMELAARGAGGAYASAAPARAPAAPAAKTPAAPAAKAPAAPAAPAAEARPAIQVLPVDGADVDASQALRGLLDRMLDKKASDLHLSSTVVPMLRIDGDMVPQEDYRPLSPERLKAMLWTIAPEKNKKQWEETRDTDFAHETERARFRVNVFEDRKGIGSVMRQIPSKIMTAEDMGLSKHILDLCFLSKGLVLVTGPTGSGKSTTLAAMIDYINRNREDHIITIEDPIEFVHPNKKCLVNQREVHVHTHGFKNALRAALREDPDIVLVGEMRDLETIAIAIETAETGHLVFGTLHTNTAPSTVDRIIDQFPADRQEQIRMMLSESLKGVISQMLVKKIGGGRVPAQEVLLCTNSVSNLIREGKTFQIPSIMQTSRGIGMQTLNDALLDLVKKKLCEPNDAYVKAIAKAEFKQMLERSGFKIDLPTS</sequence>
<evidence type="ECO:0000256" key="1">
    <source>
        <dbReference type="ARBA" id="ARBA00006611"/>
    </source>
</evidence>
<accession>A0ABY9WTX8</accession>
<dbReference type="PANTHER" id="PTHR30486">
    <property type="entry name" value="TWITCHING MOTILITY PROTEIN PILT"/>
    <property type="match status" value="1"/>
</dbReference>
<dbReference type="PROSITE" id="PS00662">
    <property type="entry name" value="T2SP_E"/>
    <property type="match status" value="1"/>
</dbReference>
<dbReference type="InterPro" id="IPR050921">
    <property type="entry name" value="T4SS_GSP_E_ATPase"/>
</dbReference>
<gene>
    <name evidence="3" type="ORF">F0U60_26295</name>
</gene>
<evidence type="ECO:0000313" key="4">
    <source>
        <dbReference type="Proteomes" id="UP001611383"/>
    </source>
</evidence>
<evidence type="ECO:0000259" key="2">
    <source>
        <dbReference type="PROSITE" id="PS00662"/>
    </source>
</evidence>
<protein>
    <submittedName>
        <fullName evidence="3">Type IV pilus twitching motility protein PilT</fullName>
    </submittedName>
</protein>
<dbReference type="InterPro" id="IPR001482">
    <property type="entry name" value="T2SS/T4SS_dom"/>
</dbReference>
<dbReference type="RefSeq" id="WP_395824779.1">
    <property type="nucleotide sequence ID" value="NZ_CP043494.1"/>
</dbReference>
<dbReference type="Pfam" id="PF00437">
    <property type="entry name" value="T2SSE"/>
    <property type="match status" value="1"/>
</dbReference>
<dbReference type="PANTHER" id="PTHR30486:SF6">
    <property type="entry name" value="TYPE IV PILUS RETRACTATION ATPASE PILT"/>
    <property type="match status" value="1"/>
</dbReference>
<dbReference type="CDD" id="cd01131">
    <property type="entry name" value="PilT"/>
    <property type="match status" value="1"/>
</dbReference>
<dbReference type="Proteomes" id="UP001611383">
    <property type="component" value="Chromosome"/>
</dbReference>
<dbReference type="SMART" id="SM00382">
    <property type="entry name" value="AAA"/>
    <property type="match status" value="1"/>
</dbReference>
<comment type="similarity">
    <text evidence="1">Belongs to the GSP E family.</text>
</comment>